<feature type="transmembrane region" description="Helical" evidence="6">
    <location>
        <begin position="218"/>
        <end position="240"/>
    </location>
</feature>
<comment type="subcellular location">
    <subcellularLocation>
        <location evidence="1">Membrane</location>
        <topology evidence="1">Multi-pass membrane protein</topology>
    </subcellularLocation>
</comment>
<feature type="transmembrane region" description="Helical" evidence="6">
    <location>
        <begin position="294"/>
        <end position="316"/>
    </location>
</feature>
<evidence type="ECO:0000256" key="2">
    <source>
        <dbReference type="ARBA" id="ARBA00022692"/>
    </source>
</evidence>
<feature type="domain" description="Major facilitator superfamily (MFS) profile" evidence="7">
    <location>
        <begin position="17"/>
        <end position="412"/>
    </location>
</feature>
<keyword evidence="2 6" id="KW-0812">Transmembrane</keyword>
<sequence>MEIARRKEMRPENRWGILVLLALGLMISFVDRTSMSAALADHQFVQEFTLTHVERGWLGSAMFWSYGLLQMPMGWLVDRYGVKWPYSICFLLWCLAAAATGIVTTLSALILVRLLIGVAEAVVVPATYRYLANNFDETRKGTALGIYSIGGKMGPALGAPIAAWLIAVSSWKAMFVVTGLAGLIWLMPWQLMLNNDFPSKAELAVAKRRAASVPLRNLLSSPVVWGGLVTNFCYSYFAFYCMTWMPAYLVEQRGLSLSQSGLYTFFSFAGIAIVAAFAGWAADRLIARGHDAVVVRKTFIVAGFIGGTTVLLGAYTRSPQMALFWNVVSLSLLGLVTANNLALVKLTLIPKQAVGLNTGLQQVATSLAGGVSASLSGWLLHVGHSYTLPMLAIFVFLLLGATSTVVLLRRKWAPKVNSSAYDEQQTTNAAAQTLPDAGRYHTDS</sequence>
<feature type="transmembrane region" description="Helical" evidence="6">
    <location>
        <begin position="386"/>
        <end position="408"/>
    </location>
</feature>
<dbReference type="PANTHER" id="PTHR11662">
    <property type="entry name" value="SOLUTE CARRIER FAMILY 17"/>
    <property type="match status" value="1"/>
</dbReference>
<feature type="transmembrane region" description="Helical" evidence="6">
    <location>
        <begin position="173"/>
        <end position="193"/>
    </location>
</feature>
<dbReference type="AlphaFoldDB" id="A0A4R0XPE9"/>
<dbReference type="InterPro" id="IPR036259">
    <property type="entry name" value="MFS_trans_sf"/>
</dbReference>
<dbReference type="Gene3D" id="1.20.1250.20">
    <property type="entry name" value="MFS general substrate transporter like domains"/>
    <property type="match status" value="2"/>
</dbReference>
<organism evidence="8 9">
    <name type="scientific">Paraburkholderia steynii</name>
    <dbReference type="NCBI Taxonomy" id="1245441"/>
    <lineage>
        <taxon>Bacteria</taxon>
        <taxon>Pseudomonadati</taxon>
        <taxon>Pseudomonadota</taxon>
        <taxon>Betaproteobacteria</taxon>
        <taxon>Burkholderiales</taxon>
        <taxon>Burkholderiaceae</taxon>
        <taxon>Paraburkholderia</taxon>
    </lineage>
</organism>
<feature type="transmembrane region" description="Helical" evidence="6">
    <location>
        <begin position="363"/>
        <end position="380"/>
    </location>
</feature>
<proteinExistence type="predicted"/>
<keyword evidence="4 6" id="KW-0472">Membrane</keyword>
<dbReference type="SUPFAM" id="SSF103473">
    <property type="entry name" value="MFS general substrate transporter"/>
    <property type="match status" value="1"/>
</dbReference>
<evidence type="ECO:0000313" key="9">
    <source>
        <dbReference type="Proteomes" id="UP000294200"/>
    </source>
</evidence>
<dbReference type="PROSITE" id="PS50850">
    <property type="entry name" value="MFS"/>
    <property type="match status" value="1"/>
</dbReference>
<accession>A0A4R0XPE9</accession>
<protein>
    <submittedName>
        <fullName evidence="8">MFS transporter</fullName>
    </submittedName>
</protein>
<evidence type="ECO:0000256" key="5">
    <source>
        <dbReference type="SAM" id="MobiDB-lite"/>
    </source>
</evidence>
<dbReference type="GO" id="GO:0022857">
    <property type="term" value="F:transmembrane transporter activity"/>
    <property type="evidence" value="ECO:0007669"/>
    <property type="project" value="InterPro"/>
</dbReference>
<dbReference type="Proteomes" id="UP000294200">
    <property type="component" value="Unassembled WGS sequence"/>
</dbReference>
<reference evidence="8 9" key="1">
    <citation type="submission" date="2017-02" db="EMBL/GenBank/DDBJ databases">
        <title>Paraburkholderia sophoroidis sp. nov. and Paraburkholderia steynii sp. nov. rhizobial symbionts of the fynbos legume Hypocalyptus sophoroides.</title>
        <authorList>
            <person name="Steenkamp E.T."/>
            <person name="Beukes C.W."/>
            <person name="Van Zyl E."/>
            <person name="Avontuur J."/>
            <person name="Chan W.Y."/>
            <person name="Hassen A."/>
            <person name="Palmer M."/>
            <person name="Mthombeni L."/>
            <person name="Phalane F."/>
            <person name="Sereme K."/>
            <person name="Venter S.N."/>
        </authorList>
    </citation>
    <scope>NUCLEOTIDE SEQUENCE [LARGE SCALE GENOMIC DNA]</scope>
    <source>
        <strain evidence="8 9">HC1.1ba</strain>
    </source>
</reference>
<evidence type="ECO:0000259" key="7">
    <source>
        <dbReference type="PROSITE" id="PS50850"/>
    </source>
</evidence>
<evidence type="ECO:0000313" key="8">
    <source>
        <dbReference type="EMBL" id="TCG10190.1"/>
    </source>
</evidence>
<feature type="transmembrane region" description="Helical" evidence="6">
    <location>
        <begin position="322"/>
        <end position="342"/>
    </location>
</feature>
<evidence type="ECO:0000256" key="3">
    <source>
        <dbReference type="ARBA" id="ARBA00022989"/>
    </source>
</evidence>
<dbReference type="InterPro" id="IPR050382">
    <property type="entry name" value="MFS_Na/Anion_cotransporter"/>
</dbReference>
<dbReference type="Pfam" id="PF07690">
    <property type="entry name" value="MFS_1"/>
    <property type="match status" value="1"/>
</dbReference>
<feature type="transmembrane region" description="Helical" evidence="6">
    <location>
        <begin position="110"/>
        <end position="132"/>
    </location>
</feature>
<dbReference type="GO" id="GO:0016020">
    <property type="term" value="C:membrane"/>
    <property type="evidence" value="ECO:0007669"/>
    <property type="project" value="UniProtKB-SubCell"/>
</dbReference>
<gene>
    <name evidence="8" type="ORF">BZM27_00535</name>
</gene>
<evidence type="ECO:0000256" key="6">
    <source>
        <dbReference type="SAM" id="Phobius"/>
    </source>
</evidence>
<dbReference type="InterPro" id="IPR011701">
    <property type="entry name" value="MFS"/>
</dbReference>
<dbReference type="InterPro" id="IPR020846">
    <property type="entry name" value="MFS_dom"/>
</dbReference>
<evidence type="ECO:0000256" key="1">
    <source>
        <dbReference type="ARBA" id="ARBA00004141"/>
    </source>
</evidence>
<feature type="transmembrane region" description="Helical" evidence="6">
    <location>
        <begin position="84"/>
        <end position="104"/>
    </location>
</feature>
<evidence type="ECO:0000256" key="4">
    <source>
        <dbReference type="ARBA" id="ARBA00023136"/>
    </source>
</evidence>
<feature type="transmembrane region" description="Helical" evidence="6">
    <location>
        <begin position="56"/>
        <end position="77"/>
    </location>
</feature>
<dbReference type="EMBL" id="MWML01000001">
    <property type="protein sequence ID" value="TCG10190.1"/>
    <property type="molecule type" value="Genomic_DNA"/>
</dbReference>
<feature type="transmembrane region" description="Helical" evidence="6">
    <location>
        <begin position="144"/>
        <end position="167"/>
    </location>
</feature>
<feature type="region of interest" description="Disordered" evidence="5">
    <location>
        <begin position="424"/>
        <end position="444"/>
    </location>
</feature>
<keyword evidence="3 6" id="KW-1133">Transmembrane helix</keyword>
<name>A0A4R0XPE9_9BURK</name>
<keyword evidence="9" id="KW-1185">Reference proteome</keyword>
<dbReference type="PANTHER" id="PTHR11662:SF399">
    <property type="entry name" value="FI19708P1-RELATED"/>
    <property type="match status" value="1"/>
</dbReference>
<comment type="caution">
    <text evidence="8">The sequence shown here is derived from an EMBL/GenBank/DDBJ whole genome shotgun (WGS) entry which is preliminary data.</text>
</comment>
<dbReference type="CDD" id="cd17319">
    <property type="entry name" value="MFS_ExuT_GudP_like"/>
    <property type="match status" value="1"/>
</dbReference>
<feature type="transmembrane region" description="Helical" evidence="6">
    <location>
        <begin position="260"/>
        <end position="282"/>
    </location>
</feature>